<sequence>MEVRTSMALLARIYAVATQQEISREDLRWLVGAVRDFVESYEHLYTDPTVCTSNLHGILNLADCIRSCGPAWGYWQFTMEKTCGNVVGWLRGKKLKDENLANAILLNEQVNLLQWINPDVCLTWEAMFMRKQVGSSVPTFSDQVKRAPVFTTEQVTALLDYLSTQSGSAVGHELVRQPLKESVEYRKYCPNSEDTVTSSLESSGSQGRCRRYVRCLNDKRQRFFGEIDRLFSFQWPRRIQHLALIKVFENVRYSEEEDGLYGRVQELRDRNICLACIPVSEIECTVGIIANRFTHREYILDRNWIDFDPYGDELGLYKCMTTCLTCSDGLSPVCLVFGS</sequence>
<protein>
    <submittedName>
        <fullName evidence="1">Uncharacterized protein</fullName>
    </submittedName>
</protein>
<dbReference type="PANTHER" id="PTHR46579">
    <property type="entry name" value="F5/8 TYPE C DOMAIN-CONTAINING PROTEIN-RELATED"/>
    <property type="match status" value="1"/>
</dbReference>
<gene>
    <name evidence="1" type="ORF">LIPSTDRAFT_31158</name>
</gene>
<dbReference type="AlphaFoldDB" id="A0A1E3PTI9"/>
<dbReference type="OrthoDB" id="2404451at2759"/>
<organism evidence="1 2">
    <name type="scientific">Lipomyces starkeyi NRRL Y-11557</name>
    <dbReference type="NCBI Taxonomy" id="675824"/>
    <lineage>
        <taxon>Eukaryota</taxon>
        <taxon>Fungi</taxon>
        <taxon>Dikarya</taxon>
        <taxon>Ascomycota</taxon>
        <taxon>Saccharomycotina</taxon>
        <taxon>Lipomycetes</taxon>
        <taxon>Lipomycetales</taxon>
        <taxon>Lipomycetaceae</taxon>
        <taxon>Lipomyces</taxon>
    </lineage>
</organism>
<evidence type="ECO:0000313" key="2">
    <source>
        <dbReference type="Proteomes" id="UP000094385"/>
    </source>
</evidence>
<keyword evidence="2" id="KW-1185">Reference proteome</keyword>
<proteinExistence type="predicted"/>
<dbReference type="EMBL" id="KV454351">
    <property type="protein sequence ID" value="ODQ68733.1"/>
    <property type="molecule type" value="Genomic_DNA"/>
</dbReference>
<reference evidence="1 2" key="1">
    <citation type="journal article" date="2016" name="Proc. Natl. Acad. Sci. U.S.A.">
        <title>Comparative genomics of biotechnologically important yeasts.</title>
        <authorList>
            <person name="Riley R."/>
            <person name="Haridas S."/>
            <person name="Wolfe K.H."/>
            <person name="Lopes M.R."/>
            <person name="Hittinger C.T."/>
            <person name="Goeker M."/>
            <person name="Salamov A.A."/>
            <person name="Wisecaver J.H."/>
            <person name="Long T.M."/>
            <person name="Calvey C.H."/>
            <person name="Aerts A.L."/>
            <person name="Barry K.W."/>
            <person name="Choi C."/>
            <person name="Clum A."/>
            <person name="Coughlan A.Y."/>
            <person name="Deshpande S."/>
            <person name="Douglass A.P."/>
            <person name="Hanson S.J."/>
            <person name="Klenk H.-P."/>
            <person name="LaButti K.M."/>
            <person name="Lapidus A."/>
            <person name="Lindquist E.A."/>
            <person name="Lipzen A.M."/>
            <person name="Meier-Kolthoff J.P."/>
            <person name="Ohm R.A."/>
            <person name="Otillar R.P."/>
            <person name="Pangilinan J.L."/>
            <person name="Peng Y."/>
            <person name="Rokas A."/>
            <person name="Rosa C.A."/>
            <person name="Scheuner C."/>
            <person name="Sibirny A.A."/>
            <person name="Slot J.C."/>
            <person name="Stielow J.B."/>
            <person name="Sun H."/>
            <person name="Kurtzman C.P."/>
            <person name="Blackwell M."/>
            <person name="Grigoriev I.V."/>
            <person name="Jeffries T.W."/>
        </authorList>
    </citation>
    <scope>NUCLEOTIDE SEQUENCE [LARGE SCALE GENOMIC DNA]</scope>
    <source>
        <strain evidence="1 2">NRRL Y-11557</strain>
    </source>
</reference>
<dbReference type="PANTHER" id="PTHR46579:SF1">
    <property type="entry name" value="F5_8 TYPE C DOMAIN-CONTAINING PROTEIN"/>
    <property type="match status" value="1"/>
</dbReference>
<name>A0A1E3PTI9_LIPST</name>
<evidence type="ECO:0000313" key="1">
    <source>
        <dbReference type="EMBL" id="ODQ68733.1"/>
    </source>
</evidence>
<accession>A0A1E3PTI9</accession>
<dbReference type="Proteomes" id="UP000094385">
    <property type="component" value="Unassembled WGS sequence"/>
</dbReference>